<dbReference type="Pfam" id="PF14384">
    <property type="entry name" value="BrnA_antitoxin"/>
    <property type="match status" value="1"/>
</dbReference>
<evidence type="ECO:0000313" key="3">
    <source>
        <dbReference type="Proteomes" id="UP000461670"/>
    </source>
</evidence>
<proteinExistence type="predicted"/>
<comment type="caution">
    <text evidence="2">The sequence shown here is derived from an EMBL/GenBank/DDBJ whole genome shotgun (WGS) entry which is preliminary data.</text>
</comment>
<dbReference type="Proteomes" id="UP000461670">
    <property type="component" value="Unassembled WGS sequence"/>
</dbReference>
<dbReference type="AlphaFoldDB" id="A0A7V8FNJ4"/>
<organism evidence="2 3">
    <name type="scientific">Paracidovorax wautersii</name>
    <dbReference type="NCBI Taxonomy" id="1177982"/>
    <lineage>
        <taxon>Bacteria</taxon>
        <taxon>Pseudomonadati</taxon>
        <taxon>Pseudomonadota</taxon>
        <taxon>Betaproteobacteria</taxon>
        <taxon>Burkholderiales</taxon>
        <taxon>Comamonadaceae</taxon>
        <taxon>Paracidovorax</taxon>
    </lineage>
</organism>
<feature type="region of interest" description="Disordered" evidence="1">
    <location>
        <begin position="1"/>
        <end position="26"/>
    </location>
</feature>
<gene>
    <name evidence="2" type="ORF">GAK30_02158</name>
</gene>
<sequence>MRGSKITSMTSAEMRAASAQGEDRSDWARVRREANADPVAADENRRVGELIARKRGRPVVGEPKEAISLRIPVSILERWKSTGPGWQTRMIERLSTK</sequence>
<name>A0A7V8FNJ4_9BURK</name>
<dbReference type="InterPro" id="IPR025528">
    <property type="entry name" value="BrnA_antitoxin"/>
</dbReference>
<evidence type="ECO:0000313" key="2">
    <source>
        <dbReference type="EMBL" id="KAF1021002.1"/>
    </source>
</evidence>
<dbReference type="EMBL" id="WNDQ01000027">
    <property type="protein sequence ID" value="KAF1021002.1"/>
    <property type="molecule type" value="Genomic_DNA"/>
</dbReference>
<feature type="compositionally biased region" description="Polar residues" evidence="1">
    <location>
        <begin position="1"/>
        <end position="11"/>
    </location>
</feature>
<evidence type="ECO:0008006" key="4">
    <source>
        <dbReference type="Google" id="ProtNLM"/>
    </source>
</evidence>
<protein>
    <recommendedName>
        <fullName evidence="4">BrnA antitoxin of type II toxin-antitoxin system</fullName>
    </recommendedName>
</protein>
<reference evidence="3" key="1">
    <citation type="journal article" date="2020" name="MBio">
        <title>Horizontal gene transfer to a defensive symbiont with a reduced genome amongst a multipartite beetle microbiome.</title>
        <authorList>
            <person name="Waterworth S.C."/>
            <person name="Florez L.V."/>
            <person name="Rees E.R."/>
            <person name="Hertweck C."/>
            <person name="Kaltenpoth M."/>
            <person name="Kwan J.C."/>
        </authorList>
    </citation>
    <scope>NUCLEOTIDE SEQUENCE [LARGE SCALE GENOMIC DNA]</scope>
</reference>
<accession>A0A7V8FNJ4</accession>
<evidence type="ECO:0000256" key="1">
    <source>
        <dbReference type="SAM" id="MobiDB-lite"/>
    </source>
</evidence>